<keyword evidence="15" id="KW-0206">Cytoskeleton</keyword>
<evidence type="ECO:0000256" key="20">
    <source>
        <dbReference type="SAM" id="MobiDB-lite"/>
    </source>
</evidence>
<keyword evidence="16 18" id="KW-0413">Isomerase</keyword>
<dbReference type="AlphaFoldDB" id="A0A1B6KBG5"/>
<evidence type="ECO:0000256" key="4">
    <source>
        <dbReference type="ARBA" id="ARBA00004245"/>
    </source>
</evidence>
<keyword evidence="14" id="KW-0496">Mitochondrion</keyword>
<keyword evidence="17" id="KW-0539">Nucleus</keyword>
<dbReference type="GO" id="GO:0003755">
    <property type="term" value="F:peptidyl-prolyl cis-trans isomerase activity"/>
    <property type="evidence" value="ECO:0007669"/>
    <property type="project" value="UniProtKB-KW"/>
</dbReference>
<dbReference type="InterPro" id="IPR046357">
    <property type="entry name" value="PPIase_dom_sf"/>
</dbReference>
<dbReference type="PANTHER" id="PTHR46512">
    <property type="entry name" value="PEPTIDYLPROLYL ISOMERASE"/>
    <property type="match status" value="1"/>
</dbReference>
<protein>
    <recommendedName>
        <fullName evidence="18">peptidylprolyl isomerase</fullName>
        <ecNumber evidence="18">5.2.1.8</ecNumber>
    </recommendedName>
</protein>
<evidence type="ECO:0000256" key="7">
    <source>
        <dbReference type="ARBA" id="ARBA00022490"/>
    </source>
</evidence>
<proteinExistence type="predicted"/>
<evidence type="ECO:0000259" key="21">
    <source>
        <dbReference type="PROSITE" id="PS50059"/>
    </source>
</evidence>
<evidence type="ECO:0000256" key="3">
    <source>
        <dbReference type="ARBA" id="ARBA00004173"/>
    </source>
</evidence>
<evidence type="ECO:0000256" key="16">
    <source>
        <dbReference type="ARBA" id="ARBA00023235"/>
    </source>
</evidence>
<evidence type="ECO:0000256" key="6">
    <source>
        <dbReference type="ARBA" id="ARBA00022481"/>
    </source>
</evidence>
<evidence type="ECO:0000313" key="23">
    <source>
        <dbReference type="EMBL" id="JAT29453.1"/>
    </source>
</evidence>
<keyword evidence="10" id="KW-0677">Repeat</keyword>
<evidence type="ECO:0000256" key="11">
    <source>
        <dbReference type="ARBA" id="ARBA00022803"/>
    </source>
</evidence>
<dbReference type="FunFam" id="1.25.40.10:FF:000008">
    <property type="entry name" value="Peptidylprolyl isomerase"/>
    <property type="match status" value="1"/>
</dbReference>
<keyword evidence="8" id="KW-0597">Phosphoprotein</keyword>
<dbReference type="InterPro" id="IPR001179">
    <property type="entry name" value="PPIase_FKBP_dom"/>
</dbReference>
<dbReference type="EMBL" id="GEBQ01031222">
    <property type="protein sequence ID" value="JAT08755.1"/>
    <property type="molecule type" value="Transcribed_RNA"/>
</dbReference>
<evidence type="ECO:0000256" key="19">
    <source>
        <dbReference type="PROSITE-ProRule" id="PRU00339"/>
    </source>
</evidence>
<keyword evidence="9" id="KW-0493">Microtubule</keyword>
<evidence type="ECO:0000256" key="13">
    <source>
        <dbReference type="ARBA" id="ARBA00023110"/>
    </source>
</evidence>
<dbReference type="PROSITE" id="PS50059">
    <property type="entry name" value="FKBP_PPIASE"/>
    <property type="match status" value="2"/>
</dbReference>
<dbReference type="Pfam" id="PF00254">
    <property type="entry name" value="FKBP_C"/>
    <property type="match status" value="2"/>
</dbReference>
<evidence type="ECO:0000256" key="9">
    <source>
        <dbReference type="ARBA" id="ARBA00022701"/>
    </source>
</evidence>
<reference evidence="22" key="1">
    <citation type="submission" date="2015-11" db="EMBL/GenBank/DDBJ databases">
        <title>De novo transcriptome assembly of four potential Pierce s Disease insect vectors from Arizona vineyards.</title>
        <authorList>
            <person name="Tassone E.E."/>
        </authorList>
    </citation>
    <scope>NUCLEOTIDE SEQUENCE</scope>
</reference>
<evidence type="ECO:0000256" key="14">
    <source>
        <dbReference type="ARBA" id="ARBA00023128"/>
    </source>
</evidence>
<dbReference type="Gene3D" id="3.10.50.40">
    <property type="match status" value="2"/>
</dbReference>
<feature type="region of interest" description="Disordered" evidence="20">
    <location>
        <begin position="474"/>
        <end position="531"/>
    </location>
</feature>
<feature type="compositionally biased region" description="Basic and acidic residues" evidence="20">
    <location>
        <begin position="495"/>
        <end position="509"/>
    </location>
</feature>
<dbReference type="SUPFAM" id="SSF54534">
    <property type="entry name" value="FKBP-like"/>
    <property type="match status" value="2"/>
</dbReference>
<sequence>MTADENKKPYSPGPNAFDISPTGDGGVLKEVLKQGEGEYTPNSGCKVYVHYTGTLTDGTVFDSSRDRGEPFEFNLGKGQVIKAWDIGVATMKRGEVAMLTCKSEYAYGKSGSPPKIPPDSTLYFEVEMIDWQKEDLSPKKDGGVLRNILQPGEGHATPNDGSMVDVHLVCELNGKVVEERDVTFNLGEGTEADIPQGVEKALEKFKLKEKSQLEVKAKYAWGKEGRPELQIPPNSDLIYTITLNNFEKLKETWALDSDGKLEQGKFFKEKGTNYFKSNKLQLALKMYKKAIEYLEFDSGFVEEGEKERKALLISNHLNCALCLLKLQDYTEAKDQCNKALELEPTNDKGLFRRGQANLALGEPEIAKVDFEIVLKQDPSNKAAAQHVAVCNQRMKEQKAKEKQIYANMFEKFAQKDREEKDCRFGWWTGKSVNVDKMEEKNVEEELNNEKELKLKEHREFIKQMKERKERLEQELKYKNLDTQEEETEVINGENEENKSEVENKSEKEGGGGAQEAARRDEDAGGVGAGRA</sequence>
<comment type="subcellular location">
    <subcellularLocation>
        <location evidence="4">Cytoplasm</location>
        <location evidence="4">Cytoskeleton</location>
    </subcellularLocation>
    <subcellularLocation>
        <location evidence="5">Cytoplasm</location>
        <location evidence="5">Cytosol</location>
    </subcellularLocation>
    <subcellularLocation>
        <location evidence="3">Mitochondrion</location>
    </subcellularLocation>
    <subcellularLocation>
        <location evidence="2">Nucleus</location>
    </subcellularLocation>
</comment>
<accession>A0A1B6KBG5</accession>
<comment type="catalytic activity">
    <reaction evidence="1 18">
        <text>[protein]-peptidylproline (omega=180) = [protein]-peptidylproline (omega=0)</text>
        <dbReference type="Rhea" id="RHEA:16237"/>
        <dbReference type="Rhea" id="RHEA-COMP:10747"/>
        <dbReference type="Rhea" id="RHEA-COMP:10748"/>
        <dbReference type="ChEBI" id="CHEBI:83833"/>
        <dbReference type="ChEBI" id="CHEBI:83834"/>
        <dbReference type="EC" id="5.2.1.8"/>
    </reaction>
</comment>
<dbReference type="Pfam" id="PF07719">
    <property type="entry name" value="TPR_2"/>
    <property type="match status" value="1"/>
</dbReference>
<evidence type="ECO:0000256" key="15">
    <source>
        <dbReference type="ARBA" id="ARBA00023212"/>
    </source>
</evidence>
<dbReference type="GO" id="GO:0005829">
    <property type="term" value="C:cytosol"/>
    <property type="evidence" value="ECO:0007669"/>
    <property type="project" value="UniProtKB-SubCell"/>
</dbReference>
<dbReference type="EC" id="5.2.1.8" evidence="18"/>
<evidence type="ECO:0000256" key="5">
    <source>
        <dbReference type="ARBA" id="ARBA00004514"/>
    </source>
</evidence>
<evidence type="ECO:0000256" key="12">
    <source>
        <dbReference type="ARBA" id="ARBA00022990"/>
    </source>
</evidence>
<evidence type="ECO:0000256" key="18">
    <source>
        <dbReference type="PROSITE-ProRule" id="PRU00277"/>
    </source>
</evidence>
<feature type="domain" description="PPIase FKBP-type" evidence="21">
    <location>
        <begin position="44"/>
        <end position="132"/>
    </location>
</feature>
<feature type="repeat" description="TPR" evidence="19">
    <location>
        <begin position="313"/>
        <end position="346"/>
    </location>
</feature>
<evidence type="ECO:0000313" key="22">
    <source>
        <dbReference type="EMBL" id="JAT08755.1"/>
    </source>
</evidence>
<dbReference type="GO" id="GO:0005739">
    <property type="term" value="C:mitochondrion"/>
    <property type="evidence" value="ECO:0007669"/>
    <property type="project" value="UniProtKB-SubCell"/>
</dbReference>
<keyword evidence="11 19" id="KW-0802">TPR repeat</keyword>
<dbReference type="FunFam" id="3.10.50.40:FF:000025">
    <property type="entry name" value="Peptidylprolyl isomerase"/>
    <property type="match status" value="1"/>
</dbReference>
<feature type="region of interest" description="Disordered" evidence="20">
    <location>
        <begin position="1"/>
        <end position="23"/>
    </location>
</feature>
<evidence type="ECO:0000256" key="2">
    <source>
        <dbReference type="ARBA" id="ARBA00004123"/>
    </source>
</evidence>
<keyword evidence="12" id="KW-0007">Acetylation</keyword>
<keyword evidence="6" id="KW-0488">Methylation</keyword>
<evidence type="ECO:0000256" key="1">
    <source>
        <dbReference type="ARBA" id="ARBA00000971"/>
    </source>
</evidence>
<feature type="domain" description="PPIase FKBP-type" evidence="21">
    <location>
        <begin position="161"/>
        <end position="247"/>
    </location>
</feature>
<dbReference type="InterPro" id="IPR011990">
    <property type="entry name" value="TPR-like_helical_dom_sf"/>
</dbReference>
<organism evidence="22">
    <name type="scientific">Graphocephala atropunctata</name>
    <dbReference type="NCBI Taxonomy" id="36148"/>
    <lineage>
        <taxon>Eukaryota</taxon>
        <taxon>Metazoa</taxon>
        <taxon>Ecdysozoa</taxon>
        <taxon>Arthropoda</taxon>
        <taxon>Hexapoda</taxon>
        <taxon>Insecta</taxon>
        <taxon>Pterygota</taxon>
        <taxon>Neoptera</taxon>
        <taxon>Paraneoptera</taxon>
        <taxon>Hemiptera</taxon>
        <taxon>Auchenorrhyncha</taxon>
        <taxon>Membracoidea</taxon>
        <taxon>Cicadellidae</taxon>
        <taxon>Cicadellinae</taxon>
        <taxon>Cicadellini</taxon>
        <taxon>Graphocephala</taxon>
    </lineage>
</organism>
<dbReference type="InterPro" id="IPR013105">
    <property type="entry name" value="TPR_2"/>
</dbReference>
<dbReference type="SMART" id="SM00028">
    <property type="entry name" value="TPR"/>
    <property type="match status" value="3"/>
</dbReference>
<dbReference type="Gene3D" id="1.25.40.10">
    <property type="entry name" value="Tetratricopeptide repeat domain"/>
    <property type="match status" value="1"/>
</dbReference>
<evidence type="ECO:0000256" key="8">
    <source>
        <dbReference type="ARBA" id="ARBA00022553"/>
    </source>
</evidence>
<keyword evidence="13 18" id="KW-0697">Rotamase</keyword>
<evidence type="ECO:0000256" key="17">
    <source>
        <dbReference type="ARBA" id="ARBA00023242"/>
    </source>
</evidence>
<dbReference type="FunFam" id="3.10.50.40:FF:000013">
    <property type="entry name" value="Peptidylprolyl isomerase"/>
    <property type="match status" value="1"/>
</dbReference>
<name>A0A1B6KBG5_9HEMI</name>
<dbReference type="InterPro" id="IPR050754">
    <property type="entry name" value="FKBP4/5/8-like"/>
</dbReference>
<evidence type="ECO:0000256" key="10">
    <source>
        <dbReference type="ARBA" id="ARBA00022737"/>
    </source>
</evidence>
<dbReference type="PANTHER" id="PTHR46512:SF9">
    <property type="entry name" value="PEPTIDYLPROLYL ISOMERASE"/>
    <property type="match status" value="1"/>
</dbReference>
<dbReference type="GO" id="GO:0005874">
    <property type="term" value="C:microtubule"/>
    <property type="evidence" value="ECO:0007669"/>
    <property type="project" value="UniProtKB-KW"/>
</dbReference>
<keyword evidence="7" id="KW-0963">Cytoplasm</keyword>
<dbReference type="InterPro" id="IPR019734">
    <property type="entry name" value="TPR_rpt"/>
</dbReference>
<dbReference type="GO" id="GO:0005634">
    <property type="term" value="C:nucleus"/>
    <property type="evidence" value="ECO:0007669"/>
    <property type="project" value="UniProtKB-SubCell"/>
</dbReference>
<dbReference type="SUPFAM" id="SSF48452">
    <property type="entry name" value="TPR-like"/>
    <property type="match status" value="1"/>
</dbReference>
<dbReference type="EMBL" id="GEBQ01010524">
    <property type="protein sequence ID" value="JAT29453.1"/>
    <property type="molecule type" value="Transcribed_RNA"/>
</dbReference>
<gene>
    <name evidence="23" type="ORF">g.15658</name>
    <name evidence="22" type="ORF">g.15664</name>
</gene>
<dbReference type="PROSITE" id="PS50005">
    <property type="entry name" value="TPR"/>
    <property type="match status" value="1"/>
</dbReference>